<dbReference type="Proteomes" id="UP001595660">
    <property type="component" value="Unassembled WGS sequence"/>
</dbReference>
<name>A0ABD5NEI1_9EURY</name>
<evidence type="ECO:0000313" key="5">
    <source>
        <dbReference type="EMBL" id="MFC3477692.1"/>
    </source>
</evidence>
<accession>A0ABD5NEI1</accession>
<dbReference type="SMART" id="SM00382">
    <property type="entry name" value="AAA"/>
    <property type="match status" value="1"/>
</dbReference>
<proteinExistence type="predicted"/>
<evidence type="ECO:0000256" key="2">
    <source>
        <dbReference type="ARBA" id="ARBA00022741"/>
    </source>
</evidence>
<dbReference type="Pfam" id="PF00005">
    <property type="entry name" value="ABC_tran"/>
    <property type="match status" value="1"/>
</dbReference>
<sequence length="246" mass="24997">MTDATLAVDGVSFGFGDVSILDDVTATLDAGHLTALVGPNGAGKTTALELLAGLRAPDAGTVTRPDGGARSVAYLPQSPQFRSGFTVRETVAFYADLVDADTDPAALLDRVGLAGAADRRVEALSGGMTRLLGLAQALVGDPPVVVLDEPTSGLDPDVADHIFGVASDLATDDRLVVLASHDLAAVEARADRVVLLADGALALDGAPADLLAETGAETLRDAFSQTVRATDRSSVDVRAVRPGGDA</sequence>
<dbReference type="PANTHER" id="PTHR42939">
    <property type="entry name" value="ABC TRANSPORTER ATP-BINDING PROTEIN ALBC-RELATED"/>
    <property type="match status" value="1"/>
</dbReference>
<gene>
    <name evidence="5" type="ORF">ACFOKC_08135</name>
</gene>
<dbReference type="InterPro" id="IPR003439">
    <property type="entry name" value="ABC_transporter-like_ATP-bd"/>
</dbReference>
<dbReference type="GO" id="GO:0005524">
    <property type="term" value="F:ATP binding"/>
    <property type="evidence" value="ECO:0007669"/>
    <property type="project" value="UniProtKB-KW"/>
</dbReference>
<dbReference type="RefSeq" id="WP_232571184.1">
    <property type="nucleotide sequence ID" value="NZ_CP089466.1"/>
</dbReference>
<dbReference type="InterPro" id="IPR027417">
    <property type="entry name" value="P-loop_NTPase"/>
</dbReference>
<protein>
    <submittedName>
        <fullName evidence="5">ABC transporter ATP-binding protein</fullName>
    </submittedName>
</protein>
<dbReference type="Gene3D" id="3.40.50.300">
    <property type="entry name" value="P-loop containing nucleotide triphosphate hydrolases"/>
    <property type="match status" value="1"/>
</dbReference>
<dbReference type="AlphaFoldDB" id="A0ABD5NEI1"/>
<keyword evidence="2" id="KW-0547">Nucleotide-binding</keyword>
<evidence type="ECO:0000313" key="6">
    <source>
        <dbReference type="Proteomes" id="UP001595660"/>
    </source>
</evidence>
<evidence type="ECO:0000259" key="4">
    <source>
        <dbReference type="PROSITE" id="PS50893"/>
    </source>
</evidence>
<dbReference type="EMBL" id="JBHRWN010000002">
    <property type="protein sequence ID" value="MFC3477692.1"/>
    <property type="molecule type" value="Genomic_DNA"/>
</dbReference>
<reference evidence="5 6" key="1">
    <citation type="journal article" date="2019" name="Int. J. Syst. Evol. Microbiol.">
        <title>The Global Catalogue of Microorganisms (GCM) 10K type strain sequencing project: providing services to taxonomists for standard genome sequencing and annotation.</title>
        <authorList>
            <consortium name="The Broad Institute Genomics Platform"/>
            <consortium name="The Broad Institute Genome Sequencing Center for Infectious Disease"/>
            <person name="Wu L."/>
            <person name="Ma J."/>
        </authorList>
    </citation>
    <scope>NUCLEOTIDE SEQUENCE [LARGE SCALE GENOMIC DNA]</scope>
    <source>
        <strain evidence="5 6">CGMCC 1.12562</strain>
    </source>
</reference>
<organism evidence="5 6">
    <name type="scientific">Halobacterium litoreum</name>
    <dbReference type="NCBI Taxonomy" id="2039234"/>
    <lineage>
        <taxon>Archaea</taxon>
        <taxon>Methanobacteriati</taxon>
        <taxon>Methanobacteriota</taxon>
        <taxon>Stenosarchaea group</taxon>
        <taxon>Halobacteria</taxon>
        <taxon>Halobacteriales</taxon>
        <taxon>Halobacteriaceae</taxon>
        <taxon>Halobacterium</taxon>
    </lineage>
</organism>
<dbReference type="InterPro" id="IPR003593">
    <property type="entry name" value="AAA+_ATPase"/>
</dbReference>
<keyword evidence="6" id="KW-1185">Reference proteome</keyword>
<dbReference type="GeneID" id="69116375"/>
<keyword evidence="3 5" id="KW-0067">ATP-binding</keyword>
<dbReference type="SUPFAM" id="SSF52540">
    <property type="entry name" value="P-loop containing nucleoside triphosphate hydrolases"/>
    <property type="match status" value="1"/>
</dbReference>
<keyword evidence="1" id="KW-0813">Transport</keyword>
<evidence type="ECO:0000256" key="1">
    <source>
        <dbReference type="ARBA" id="ARBA00022448"/>
    </source>
</evidence>
<dbReference type="PANTHER" id="PTHR42939:SF1">
    <property type="entry name" value="ABC TRANSPORTER ATP-BINDING PROTEIN ALBC-RELATED"/>
    <property type="match status" value="1"/>
</dbReference>
<comment type="caution">
    <text evidence="5">The sequence shown here is derived from an EMBL/GenBank/DDBJ whole genome shotgun (WGS) entry which is preliminary data.</text>
</comment>
<evidence type="ECO:0000256" key="3">
    <source>
        <dbReference type="ARBA" id="ARBA00022840"/>
    </source>
</evidence>
<dbReference type="InterPro" id="IPR051782">
    <property type="entry name" value="ABC_Transporter_VariousFunc"/>
</dbReference>
<dbReference type="PROSITE" id="PS50893">
    <property type="entry name" value="ABC_TRANSPORTER_2"/>
    <property type="match status" value="1"/>
</dbReference>
<feature type="domain" description="ABC transporter" evidence="4">
    <location>
        <begin position="6"/>
        <end position="223"/>
    </location>
</feature>